<keyword evidence="2" id="KW-0808">Transferase</keyword>
<name>A0A1M5DFY1_9BACI</name>
<feature type="domain" description="Aminoglycoside phosphotransferase" evidence="1">
    <location>
        <begin position="34"/>
        <end position="238"/>
    </location>
</feature>
<organism evidence="2 3">
    <name type="scientific">Ornithinibacillus halophilus</name>
    <dbReference type="NCBI Taxonomy" id="930117"/>
    <lineage>
        <taxon>Bacteria</taxon>
        <taxon>Bacillati</taxon>
        <taxon>Bacillota</taxon>
        <taxon>Bacilli</taxon>
        <taxon>Bacillales</taxon>
        <taxon>Bacillaceae</taxon>
        <taxon>Ornithinibacillus</taxon>
    </lineage>
</organism>
<sequence length="317" mass="38582">MSNLGGRERHYQRLSSFLYWQGELEVGKMTNIKQDVFLIETHNGKKYILKRHHKMKTVTQQWEFFQKVNSQHLTPFLSFPNNKEILIGENGYWTISPYRNGRKLYYSNPDDRLKALRTIQDFHKEATSIYVNQPIKRKLFYERWYNRLQRFKQTESLFTSYGYPNLFKDISRHTEYYIIQISKYPWQQYQKQAINDGNWVHGDVASHNFILNDEKVWLIDFDLLQNTDQIYDYIQLGQRFLPYINWDVNQLLAYEMVPDKDVKRWLLSVYIPSDLIREWLFYLSKPSKKPIKEFLKDVEMQWLKRKIFLKNAKSVIK</sequence>
<accession>A0A1M5DFY1</accession>
<dbReference type="Pfam" id="PF01636">
    <property type="entry name" value="APH"/>
    <property type="match status" value="1"/>
</dbReference>
<dbReference type="InterPro" id="IPR011009">
    <property type="entry name" value="Kinase-like_dom_sf"/>
</dbReference>
<reference evidence="2 3" key="1">
    <citation type="submission" date="2016-11" db="EMBL/GenBank/DDBJ databases">
        <authorList>
            <person name="Jaros S."/>
            <person name="Januszkiewicz K."/>
            <person name="Wedrychowicz H."/>
        </authorList>
    </citation>
    <scope>NUCLEOTIDE SEQUENCE [LARGE SCALE GENOMIC DNA]</scope>
    <source>
        <strain evidence="2 3">IBRC-M 10683</strain>
    </source>
</reference>
<dbReference type="Gene3D" id="3.90.1200.10">
    <property type="match status" value="1"/>
</dbReference>
<dbReference type="STRING" id="930117.SAMN05216225_100238"/>
<gene>
    <name evidence="2" type="ORF">SAMN05216225_100238</name>
</gene>
<evidence type="ECO:0000259" key="1">
    <source>
        <dbReference type="Pfam" id="PF01636"/>
    </source>
</evidence>
<dbReference type="SUPFAM" id="SSF56112">
    <property type="entry name" value="Protein kinase-like (PK-like)"/>
    <property type="match status" value="1"/>
</dbReference>
<dbReference type="Proteomes" id="UP000183988">
    <property type="component" value="Unassembled WGS sequence"/>
</dbReference>
<dbReference type="OrthoDB" id="2373610at2"/>
<dbReference type="AlphaFoldDB" id="A0A1M5DFY1"/>
<keyword evidence="3" id="KW-1185">Reference proteome</keyword>
<evidence type="ECO:0000313" key="2">
    <source>
        <dbReference type="EMBL" id="SHF65774.1"/>
    </source>
</evidence>
<dbReference type="InterPro" id="IPR002575">
    <property type="entry name" value="Aminoglycoside_PTrfase"/>
</dbReference>
<dbReference type="EMBL" id="FQVW01000002">
    <property type="protein sequence ID" value="SHF65774.1"/>
    <property type="molecule type" value="Genomic_DNA"/>
</dbReference>
<proteinExistence type="predicted"/>
<evidence type="ECO:0000313" key="3">
    <source>
        <dbReference type="Proteomes" id="UP000183988"/>
    </source>
</evidence>
<protein>
    <submittedName>
        <fullName evidence="2">Phosphotransferase enzyme family protein</fullName>
    </submittedName>
</protein>
<dbReference type="GO" id="GO:0016740">
    <property type="term" value="F:transferase activity"/>
    <property type="evidence" value="ECO:0007669"/>
    <property type="project" value="UniProtKB-KW"/>
</dbReference>